<gene>
    <name evidence="6" type="ORF">Slin15195_G043070</name>
</gene>
<dbReference type="InterPro" id="IPR013094">
    <property type="entry name" value="AB_hydrolase_3"/>
</dbReference>
<dbReference type="OrthoDB" id="2152029at2759"/>
<dbReference type="PROSITE" id="PS01174">
    <property type="entry name" value="LIPASE_GDXG_SER"/>
    <property type="match status" value="1"/>
</dbReference>
<organism evidence="6 7">
    <name type="scientific">Septoria linicola</name>
    <dbReference type="NCBI Taxonomy" id="215465"/>
    <lineage>
        <taxon>Eukaryota</taxon>
        <taxon>Fungi</taxon>
        <taxon>Dikarya</taxon>
        <taxon>Ascomycota</taxon>
        <taxon>Pezizomycotina</taxon>
        <taxon>Dothideomycetes</taxon>
        <taxon>Dothideomycetidae</taxon>
        <taxon>Mycosphaerellales</taxon>
        <taxon>Mycosphaerellaceae</taxon>
        <taxon>Septoria</taxon>
    </lineage>
</organism>
<evidence type="ECO:0000256" key="2">
    <source>
        <dbReference type="ARBA" id="ARBA00022801"/>
    </source>
</evidence>
<dbReference type="PANTHER" id="PTHR48081">
    <property type="entry name" value="AB HYDROLASE SUPERFAMILY PROTEIN C4A8.06C"/>
    <property type="match status" value="1"/>
</dbReference>
<evidence type="ECO:0000259" key="5">
    <source>
        <dbReference type="Pfam" id="PF07859"/>
    </source>
</evidence>
<comment type="similarity">
    <text evidence="1">Belongs to the 'GDXG' lipolytic enzyme family.</text>
</comment>
<dbReference type="SUPFAM" id="SSF53474">
    <property type="entry name" value="alpha/beta-Hydrolases"/>
    <property type="match status" value="1"/>
</dbReference>
<dbReference type="Gene3D" id="3.40.50.1820">
    <property type="entry name" value="alpha/beta hydrolase"/>
    <property type="match status" value="1"/>
</dbReference>
<dbReference type="InterPro" id="IPR033140">
    <property type="entry name" value="Lipase_GDXG_put_SER_AS"/>
</dbReference>
<dbReference type="InterPro" id="IPR029058">
    <property type="entry name" value="AB_hydrolase_fold"/>
</dbReference>
<dbReference type="InterPro" id="IPR050300">
    <property type="entry name" value="GDXG_lipolytic_enzyme"/>
</dbReference>
<evidence type="ECO:0000256" key="4">
    <source>
        <dbReference type="SAM" id="MobiDB-lite"/>
    </source>
</evidence>
<name>A0A9Q9EJ47_9PEZI</name>
<evidence type="ECO:0000313" key="6">
    <source>
        <dbReference type="EMBL" id="USW50988.1"/>
    </source>
</evidence>
<keyword evidence="7" id="KW-1185">Reference proteome</keyword>
<dbReference type="GO" id="GO:0016787">
    <property type="term" value="F:hydrolase activity"/>
    <property type="evidence" value="ECO:0007669"/>
    <property type="project" value="UniProtKB-KW"/>
</dbReference>
<proteinExistence type="inferred from homology"/>
<protein>
    <submittedName>
        <fullName evidence="6">Alpha/beta hydrolase-3, lipase, GDXG serine active</fullName>
    </submittedName>
</protein>
<keyword evidence="2 6" id="KW-0378">Hydrolase</keyword>
<evidence type="ECO:0000256" key="3">
    <source>
        <dbReference type="PROSITE-ProRule" id="PRU10038"/>
    </source>
</evidence>
<dbReference type="EMBL" id="CP099420">
    <property type="protein sequence ID" value="USW50988.1"/>
    <property type="molecule type" value="Genomic_DNA"/>
</dbReference>
<sequence>MAADSSATQASMAEAAPSSAHINTNHDVRSTKPTIKVTKRHDRSTLMWLLQHLIKPFGSKLVSNDTEFPAGSPSLTPHKRATKRCDIHERKVEDIYLYDVLPKDVKTGTTKERAGPESKVKRKRIFYYAGGGWQAPANSEHWFFVAELAQQLHQYGYAVTLVSYPLAPNSAAPTSFPALMKQYRTLMATAEKEDEDVILAGDSAGGNIVLALLVHALLQDEEEGIERPTAEAVMAISPSTDLRRQNADMHTLEKKDPILRIKFVVGTAKAWCGEWSPTDIRVSPLYADVSVVQKRGVKIHGVTGRYDILSPDAILFREKCNQAGVEGEWLDWDKQIHVFVLIFRYGLREGREGKDWILDVLRRA</sequence>
<feature type="active site" evidence="3">
    <location>
        <position position="203"/>
    </location>
</feature>
<dbReference type="Pfam" id="PF07859">
    <property type="entry name" value="Abhydrolase_3"/>
    <property type="match status" value="1"/>
</dbReference>
<dbReference type="Proteomes" id="UP001056384">
    <property type="component" value="Chromosome 3"/>
</dbReference>
<feature type="region of interest" description="Disordered" evidence="4">
    <location>
        <begin position="1"/>
        <end position="37"/>
    </location>
</feature>
<dbReference type="AlphaFoldDB" id="A0A9Q9EJ47"/>
<feature type="compositionally biased region" description="Polar residues" evidence="4">
    <location>
        <begin position="1"/>
        <end position="11"/>
    </location>
</feature>
<evidence type="ECO:0000313" key="7">
    <source>
        <dbReference type="Proteomes" id="UP001056384"/>
    </source>
</evidence>
<evidence type="ECO:0000256" key="1">
    <source>
        <dbReference type="ARBA" id="ARBA00010515"/>
    </source>
</evidence>
<feature type="domain" description="Alpha/beta hydrolase fold-3" evidence="5">
    <location>
        <begin position="125"/>
        <end position="340"/>
    </location>
</feature>
<dbReference type="PANTHER" id="PTHR48081:SF8">
    <property type="entry name" value="ALPHA_BETA HYDROLASE FOLD-3 DOMAIN-CONTAINING PROTEIN-RELATED"/>
    <property type="match status" value="1"/>
</dbReference>
<reference evidence="6" key="1">
    <citation type="submission" date="2022-06" db="EMBL/GenBank/DDBJ databases">
        <title>Complete genome sequences of two strains of the flax pathogen Septoria linicola.</title>
        <authorList>
            <person name="Lapalu N."/>
            <person name="Simon A."/>
            <person name="Demenou B."/>
            <person name="Paumier D."/>
            <person name="Guillot M.-P."/>
            <person name="Gout L."/>
            <person name="Valade R."/>
        </authorList>
    </citation>
    <scope>NUCLEOTIDE SEQUENCE</scope>
    <source>
        <strain evidence="6">SE15195</strain>
    </source>
</reference>
<accession>A0A9Q9EJ47</accession>